<dbReference type="AlphaFoldDB" id="A0A2A2JL56"/>
<comment type="subunit">
    <text evidence="1">The nucleosome is a histone octamer containing two molecules each of H2A, H2B, H3 and H4 assembled in one H3-H4 heterotetramer and two H2A-H2B heterodimers. The octamer wraps approximately 147 bp of DNA.</text>
</comment>
<keyword evidence="1" id="KW-0238">DNA-binding</keyword>
<comment type="caution">
    <text evidence="2">The sequence shown here is derived from an EMBL/GenBank/DDBJ whole genome shotgun (WGS) entry which is preliminary data.</text>
</comment>
<dbReference type="CDD" id="cd00074">
    <property type="entry name" value="HFD_H2A"/>
    <property type="match status" value="1"/>
</dbReference>
<keyword evidence="1" id="KW-0539">Nucleus</keyword>
<evidence type="ECO:0000313" key="2">
    <source>
        <dbReference type="EMBL" id="PAV62321.1"/>
    </source>
</evidence>
<dbReference type="Gene3D" id="1.10.20.10">
    <property type="entry name" value="Histone, subunit A"/>
    <property type="match status" value="1"/>
</dbReference>
<comment type="subcellular location">
    <subcellularLocation>
        <location evidence="1">Nucleus</location>
    </subcellularLocation>
</comment>
<comment type="similarity">
    <text evidence="1">Belongs to the histone H2A family.</text>
</comment>
<dbReference type="GO" id="GO:0005634">
    <property type="term" value="C:nucleus"/>
    <property type="evidence" value="ECO:0007669"/>
    <property type="project" value="UniProtKB-SubCell"/>
</dbReference>
<dbReference type="GO" id="GO:0003677">
    <property type="term" value="F:DNA binding"/>
    <property type="evidence" value="ECO:0007669"/>
    <property type="project" value="UniProtKB-KW"/>
</dbReference>
<dbReference type="Proteomes" id="UP000218231">
    <property type="component" value="Unassembled WGS sequence"/>
</dbReference>
<dbReference type="SUPFAM" id="SSF47113">
    <property type="entry name" value="Histone-fold"/>
    <property type="match status" value="1"/>
</dbReference>
<dbReference type="PRINTS" id="PR00620">
    <property type="entry name" value="HISTONEH2A"/>
</dbReference>
<dbReference type="OrthoDB" id="9421954at2759"/>
<keyword evidence="1" id="KW-0158">Chromosome</keyword>
<evidence type="ECO:0000256" key="1">
    <source>
        <dbReference type="RuleBase" id="RU003767"/>
    </source>
</evidence>
<proteinExistence type="inferred from homology"/>
<dbReference type="EMBL" id="LIAE01010375">
    <property type="protein sequence ID" value="PAV62321.1"/>
    <property type="molecule type" value="Genomic_DNA"/>
</dbReference>
<organism evidence="2 3">
    <name type="scientific">Diploscapter pachys</name>
    <dbReference type="NCBI Taxonomy" id="2018661"/>
    <lineage>
        <taxon>Eukaryota</taxon>
        <taxon>Metazoa</taxon>
        <taxon>Ecdysozoa</taxon>
        <taxon>Nematoda</taxon>
        <taxon>Chromadorea</taxon>
        <taxon>Rhabditida</taxon>
        <taxon>Rhabditina</taxon>
        <taxon>Rhabditomorpha</taxon>
        <taxon>Rhabditoidea</taxon>
        <taxon>Rhabditidae</taxon>
        <taxon>Diploscapter</taxon>
    </lineage>
</organism>
<dbReference type="SMART" id="SM00414">
    <property type="entry name" value="H2A"/>
    <property type="match status" value="1"/>
</dbReference>
<protein>
    <recommendedName>
        <fullName evidence="1">Histone H2A</fullName>
    </recommendedName>
</protein>
<reference evidence="2 3" key="1">
    <citation type="journal article" date="2017" name="Curr. Biol.">
        <title>Genome architecture and evolution of a unichromosomal asexual nematode.</title>
        <authorList>
            <person name="Fradin H."/>
            <person name="Zegar C."/>
            <person name="Gutwein M."/>
            <person name="Lucas J."/>
            <person name="Kovtun M."/>
            <person name="Corcoran D."/>
            <person name="Baugh L.R."/>
            <person name="Kiontke K."/>
            <person name="Gunsalus K."/>
            <person name="Fitch D.H."/>
            <person name="Piano F."/>
        </authorList>
    </citation>
    <scope>NUCLEOTIDE SEQUENCE [LARGE SCALE GENOMIC DNA]</scope>
    <source>
        <strain evidence="2">PF1309</strain>
    </source>
</reference>
<dbReference type="GO" id="GO:0000786">
    <property type="term" value="C:nucleosome"/>
    <property type="evidence" value="ECO:0007669"/>
    <property type="project" value="UniProtKB-KW"/>
</dbReference>
<sequence length="181" mass="20852">MAKKTKIAKAFNLDITTAGDKSLPEIEEEELQRTRKTKRESKSERAGLVLPVARTWRYLKRQLIKRRIRLDAAIYLTAVLEYLIAEMLLVAGEAASDNDAKRITPRFVYLAAQLDEEILSLFKNVIIPDAGIVPHPSISFPSTPITEEEMKKKHKVDNLFSYRYYCAQVEKKKMLKKLSRK</sequence>
<dbReference type="InterPro" id="IPR002119">
    <property type="entry name" value="Histone_H2A"/>
</dbReference>
<gene>
    <name evidence="2" type="ORF">WR25_12438</name>
</gene>
<keyword evidence="3" id="KW-1185">Reference proteome</keyword>
<dbReference type="GO" id="GO:0046982">
    <property type="term" value="F:protein heterodimerization activity"/>
    <property type="evidence" value="ECO:0007669"/>
    <property type="project" value="InterPro"/>
</dbReference>
<evidence type="ECO:0000313" key="3">
    <source>
        <dbReference type="Proteomes" id="UP000218231"/>
    </source>
</evidence>
<dbReference type="InterPro" id="IPR009072">
    <property type="entry name" value="Histone-fold"/>
</dbReference>
<name>A0A2A2JL56_9BILA</name>
<dbReference type="STRING" id="2018661.A0A2A2JL56"/>
<dbReference type="PANTHER" id="PTHR23430">
    <property type="entry name" value="HISTONE H2A"/>
    <property type="match status" value="1"/>
</dbReference>
<dbReference type="GO" id="GO:0030527">
    <property type="term" value="F:structural constituent of chromatin"/>
    <property type="evidence" value="ECO:0007669"/>
    <property type="project" value="InterPro"/>
</dbReference>
<keyword evidence="1" id="KW-0544">Nucleosome core</keyword>
<accession>A0A2A2JL56</accession>